<keyword evidence="5" id="KW-1185">Reference proteome</keyword>
<organism evidence="3 5">
    <name type="scientific">Arsenicicoccus piscis</name>
    <dbReference type="NCBI Taxonomy" id="673954"/>
    <lineage>
        <taxon>Bacteria</taxon>
        <taxon>Bacillati</taxon>
        <taxon>Actinomycetota</taxon>
        <taxon>Actinomycetes</taxon>
        <taxon>Micrococcales</taxon>
        <taxon>Intrasporangiaceae</taxon>
        <taxon>Arsenicicoccus</taxon>
    </lineage>
</organism>
<comment type="caution">
    <text evidence="3">The sequence shown here is derived from an EMBL/GenBank/DDBJ whole genome shotgun (WGS) entry which is preliminary data.</text>
</comment>
<proteinExistence type="predicted"/>
<protein>
    <recommendedName>
        <fullName evidence="2">TfoX N-terminal domain-containing protein</fullName>
    </recommendedName>
</protein>
<reference evidence="5" key="2">
    <citation type="journal article" date="2019" name="Int. J. Syst. Evol. Microbiol.">
        <title>The Global Catalogue of Microorganisms (GCM) 10K type strain sequencing project: providing services to taxonomists for standard genome sequencing and annotation.</title>
        <authorList>
            <consortium name="The Broad Institute Genomics Platform"/>
            <consortium name="The Broad Institute Genome Sequencing Center for Infectious Disease"/>
            <person name="Wu L."/>
            <person name="Ma J."/>
        </authorList>
    </citation>
    <scope>NUCLEOTIDE SEQUENCE [LARGE SCALE GENOMIC DNA]</scope>
    <source>
        <strain evidence="5">NBRC 105830</strain>
    </source>
</reference>
<dbReference type="Pfam" id="PF04993">
    <property type="entry name" value="TfoX_N"/>
    <property type="match status" value="1"/>
</dbReference>
<reference evidence="3" key="1">
    <citation type="journal article" date="2014" name="Int. J. Syst. Evol. Microbiol.">
        <title>Complete genome of a new Firmicutes species belonging to the dominant human colonic microbiota ('Ruminococcus bicirculans') reveals two chromosomes and a selective capacity to utilize plant glucans.</title>
        <authorList>
            <consortium name="NISC Comparative Sequencing Program"/>
            <person name="Wegmann U."/>
            <person name="Louis P."/>
            <person name="Goesmann A."/>
            <person name="Henrissat B."/>
            <person name="Duncan S.H."/>
            <person name="Flint H.J."/>
        </authorList>
    </citation>
    <scope>NUCLEOTIDE SEQUENCE</scope>
    <source>
        <strain evidence="3">NBRC 105830</strain>
    </source>
</reference>
<evidence type="ECO:0000313" key="5">
    <source>
        <dbReference type="Proteomes" id="UP001157109"/>
    </source>
</evidence>
<dbReference type="Gene3D" id="3.30.1460.30">
    <property type="entry name" value="YgaC/TfoX-N like chaperone"/>
    <property type="match status" value="1"/>
</dbReference>
<evidence type="ECO:0000313" key="3">
    <source>
        <dbReference type="EMBL" id="GMA18090.1"/>
    </source>
</evidence>
<dbReference type="Proteomes" id="UP001157109">
    <property type="component" value="Unassembled WGS sequence"/>
</dbReference>
<reference evidence="3" key="3">
    <citation type="submission" date="2023-02" db="EMBL/GenBank/DDBJ databases">
        <authorList>
            <person name="Sun Q."/>
            <person name="Mori K."/>
        </authorList>
    </citation>
    <scope>NUCLEOTIDE SEQUENCE</scope>
    <source>
        <strain evidence="3">NBRC 105830</strain>
    </source>
</reference>
<name>A0ABQ6HKH0_9MICO</name>
<evidence type="ECO:0000259" key="2">
    <source>
        <dbReference type="Pfam" id="PF04993"/>
    </source>
</evidence>
<gene>
    <name evidence="3" type="ORF">GCM10025862_01110</name>
    <name evidence="4" type="ORF">GCM10025862_41160</name>
</gene>
<dbReference type="RefSeq" id="WP_241443664.1">
    <property type="nucleotide sequence ID" value="NZ_BSUJ01000001.1"/>
</dbReference>
<dbReference type="EMBL" id="BSUJ01000004">
    <property type="protein sequence ID" value="GMA22093.1"/>
    <property type="molecule type" value="Genomic_DNA"/>
</dbReference>
<feature type="domain" description="TfoX N-terminal" evidence="2">
    <location>
        <begin position="30"/>
        <end position="114"/>
    </location>
</feature>
<evidence type="ECO:0000256" key="1">
    <source>
        <dbReference type="SAM" id="MobiDB-lite"/>
    </source>
</evidence>
<dbReference type="InterPro" id="IPR007076">
    <property type="entry name" value="TfoX_N"/>
</dbReference>
<dbReference type="EMBL" id="BSUJ01000001">
    <property type="protein sequence ID" value="GMA18090.1"/>
    <property type="molecule type" value="Genomic_DNA"/>
</dbReference>
<evidence type="ECO:0000313" key="4">
    <source>
        <dbReference type="EMBL" id="GMA22093.1"/>
    </source>
</evidence>
<accession>A0ABQ6HKH0</accession>
<feature type="region of interest" description="Disordered" evidence="1">
    <location>
        <begin position="72"/>
        <end position="93"/>
    </location>
</feature>
<sequence length="116" mass="12604">MANTVSTPATSATRDALVERVRALLAGRMVREVRMFGGLSFMVDEQLVVAARGEGELLVRVDPQRQDELLARPGARPATMGKDREMGPGWLAVSGPGHADDVQLASWVEIALEHQR</sequence>
<dbReference type="SUPFAM" id="SSF159894">
    <property type="entry name" value="YgaC/TfoX-N like"/>
    <property type="match status" value="1"/>
</dbReference>